<evidence type="ECO:0000313" key="2">
    <source>
        <dbReference type="EMBL" id="KAK1542345.1"/>
    </source>
</evidence>
<feature type="region of interest" description="Disordered" evidence="1">
    <location>
        <begin position="126"/>
        <end position="147"/>
    </location>
</feature>
<dbReference type="GeneID" id="85373907"/>
<comment type="caution">
    <text evidence="2">The sequence shown here is derived from an EMBL/GenBank/DDBJ whole genome shotgun (WGS) entry which is preliminary data.</text>
</comment>
<name>A0ABQ9SSP9_9PEZI</name>
<dbReference type="RefSeq" id="XP_060351474.1">
    <property type="nucleotide sequence ID" value="XM_060490008.1"/>
</dbReference>
<dbReference type="Proteomes" id="UP001241169">
    <property type="component" value="Unassembled WGS sequence"/>
</dbReference>
<proteinExistence type="predicted"/>
<protein>
    <submittedName>
        <fullName evidence="2">Uncharacterized protein</fullName>
    </submittedName>
</protein>
<keyword evidence="3" id="KW-1185">Reference proteome</keyword>
<evidence type="ECO:0000313" key="3">
    <source>
        <dbReference type="Proteomes" id="UP001241169"/>
    </source>
</evidence>
<accession>A0ABQ9SSP9</accession>
<sequence length="147" mass="16142">MLQQAPQETSRLSRQVLQGMRGVSSQRIEMALDIIGSVARVEGINGSDIVKKPAVTLDYFCGILREDSAQGHTGILTPGLPSTVSLRPLHISQQIPEGMTVFLPATARQERPGLTYVWQPNALSRRQFDGQRPGSPPPVLFRNPKDD</sequence>
<reference evidence="2 3" key="1">
    <citation type="submission" date="2016-10" db="EMBL/GenBank/DDBJ databases">
        <title>The genome sequence of Colletotrichum fioriniae PJ7.</title>
        <authorList>
            <person name="Baroncelli R."/>
        </authorList>
    </citation>
    <scope>NUCLEOTIDE SEQUENCE [LARGE SCALE GENOMIC DNA]</scope>
    <source>
        <strain evidence="2 3">IMI 384185</strain>
    </source>
</reference>
<dbReference type="EMBL" id="MOPA01000004">
    <property type="protein sequence ID" value="KAK1542345.1"/>
    <property type="molecule type" value="Genomic_DNA"/>
</dbReference>
<evidence type="ECO:0000256" key="1">
    <source>
        <dbReference type="SAM" id="MobiDB-lite"/>
    </source>
</evidence>
<gene>
    <name evidence="2" type="ORF">CPAR01_05732</name>
</gene>
<organism evidence="2 3">
    <name type="scientific">Colletotrichum paranaense</name>
    <dbReference type="NCBI Taxonomy" id="1914294"/>
    <lineage>
        <taxon>Eukaryota</taxon>
        <taxon>Fungi</taxon>
        <taxon>Dikarya</taxon>
        <taxon>Ascomycota</taxon>
        <taxon>Pezizomycotina</taxon>
        <taxon>Sordariomycetes</taxon>
        <taxon>Hypocreomycetidae</taxon>
        <taxon>Glomerellales</taxon>
        <taxon>Glomerellaceae</taxon>
        <taxon>Colletotrichum</taxon>
        <taxon>Colletotrichum acutatum species complex</taxon>
    </lineage>
</organism>